<dbReference type="Pfam" id="PF00010">
    <property type="entry name" value="HLH"/>
    <property type="match status" value="1"/>
</dbReference>
<feature type="region of interest" description="Disordered" evidence="9">
    <location>
        <begin position="274"/>
        <end position="306"/>
    </location>
</feature>
<feature type="region of interest" description="Disordered" evidence="9">
    <location>
        <begin position="1"/>
        <end position="43"/>
    </location>
</feature>
<dbReference type="PANTHER" id="PTHR15402">
    <property type="entry name" value="TRANSCRIPTION FACTOR-LIKE 5 PROTEIN"/>
    <property type="match status" value="1"/>
</dbReference>
<dbReference type="GO" id="GO:0000981">
    <property type="term" value="F:DNA-binding transcription factor activity, RNA polymerase II-specific"/>
    <property type="evidence" value="ECO:0007669"/>
    <property type="project" value="TreeGrafter"/>
</dbReference>
<dbReference type="SMART" id="SM00353">
    <property type="entry name" value="HLH"/>
    <property type="match status" value="1"/>
</dbReference>
<dbReference type="CDD" id="cd18908">
    <property type="entry name" value="bHLH_SOHLH1_2"/>
    <property type="match status" value="1"/>
</dbReference>
<gene>
    <name evidence="11" type="primary">SOHLH1</name>
</gene>
<dbReference type="GO" id="GO:0007283">
    <property type="term" value="P:spermatogenesis"/>
    <property type="evidence" value="ECO:0007669"/>
    <property type="project" value="UniProtKB-KW"/>
</dbReference>
<keyword evidence="12" id="KW-1185">Reference proteome</keyword>
<protein>
    <recommendedName>
        <fullName evidence="10">BHLH domain-containing protein</fullName>
    </recommendedName>
</protein>
<evidence type="ECO:0000259" key="10">
    <source>
        <dbReference type="PROSITE" id="PS50888"/>
    </source>
</evidence>
<accession>A0A673UJD2</accession>
<dbReference type="OrthoDB" id="5966556at2759"/>
<keyword evidence="2" id="KW-0217">Developmental protein</keyword>
<organism evidence="11 12">
    <name type="scientific">Suricata suricatta</name>
    <name type="common">Meerkat</name>
    <dbReference type="NCBI Taxonomy" id="37032"/>
    <lineage>
        <taxon>Eukaryota</taxon>
        <taxon>Metazoa</taxon>
        <taxon>Chordata</taxon>
        <taxon>Craniata</taxon>
        <taxon>Vertebrata</taxon>
        <taxon>Euteleostomi</taxon>
        <taxon>Mammalia</taxon>
        <taxon>Eutheria</taxon>
        <taxon>Laurasiatheria</taxon>
        <taxon>Carnivora</taxon>
        <taxon>Feliformia</taxon>
        <taxon>Herpestidae</taxon>
        <taxon>Suricata</taxon>
    </lineage>
</organism>
<dbReference type="SUPFAM" id="SSF47459">
    <property type="entry name" value="HLH, helix-loop-helix DNA-binding domain"/>
    <property type="match status" value="1"/>
</dbReference>
<feature type="region of interest" description="Disordered" evidence="9">
    <location>
        <begin position="115"/>
        <end position="138"/>
    </location>
</feature>
<evidence type="ECO:0000256" key="1">
    <source>
        <dbReference type="ARBA" id="ARBA00004123"/>
    </source>
</evidence>
<feature type="compositionally biased region" description="Low complexity" evidence="9">
    <location>
        <begin position="120"/>
        <end position="131"/>
    </location>
</feature>
<keyword evidence="3" id="KW-0221">Differentiation</keyword>
<evidence type="ECO:0000256" key="6">
    <source>
        <dbReference type="ARBA" id="ARBA00023125"/>
    </source>
</evidence>
<feature type="region of interest" description="Disordered" evidence="9">
    <location>
        <begin position="154"/>
        <end position="237"/>
    </location>
</feature>
<dbReference type="RefSeq" id="XP_029776742.1">
    <property type="nucleotide sequence ID" value="XM_029920882.1"/>
</dbReference>
<dbReference type="PROSITE" id="PS50888">
    <property type="entry name" value="BHLH"/>
    <property type="match status" value="1"/>
</dbReference>
<evidence type="ECO:0000256" key="7">
    <source>
        <dbReference type="ARBA" id="ARBA00023163"/>
    </source>
</evidence>
<keyword evidence="4" id="KW-0744">Spermatogenesis</keyword>
<keyword evidence="8" id="KW-0539">Nucleus</keyword>
<proteinExistence type="predicted"/>
<dbReference type="GO" id="GO:0000978">
    <property type="term" value="F:RNA polymerase II cis-regulatory region sequence-specific DNA binding"/>
    <property type="evidence" value="ECO:0007669"/>
    <property type="project" value="TreeGrafter"/>
</dbReference>
<dbReference type="GO" id="GO:0046983">
    <property type="term" value="F:protein dimerization activity"/>
    <property type="evidence" value="ECO:0007669"/>
    <property type="project" value="InterPro"/>
</dbReference>
<dbReference type="GeneID" id="115276780"/>
<evidence type="ECO:0000256" key="3">
    <source>
        <dbReference type="ARBA" id="ARBA00022782"/>
    </source>
</evidence>
<dbReference type="InterPro" id="IPR011598">
    <property type="entry name" value="bHLH_dom"/>
</dbReference>
<evidence type="ECO:0000256" key="5">
    <source>
        <dbReference type="ARBA" id="ARBA00023015"/>
    </source>
</evidence>
<dbReference type="PANTHER" id="PTHR15402:SF4">
    <property type="entry name" value="SPERMATOGENESIS- AND OOGENESIS-SPECIFIC BASIC HELIX-LOOP-HELIX-CONTAINING PROTEIN 1"/>
    <property type="match status" value="1"/>
</dbReference>
<reference evidence="11" key="2">
    <citation type="submission" date="2025-08" db="UniProtKB">
        <authorList>
            <consortium name="Ensembl"/>
        </authorList>
    </citation>
    <scope>IDENTIFICATION</scope>
</reference>
<dbReference type="OMA" id="WQGDVLQ"/>
<dbReference type="GO" id="GO:0030154">
    <property type="term" value="P:cell differentiation"/>
    <property type="evidence" value="ECO:0007669"/>
    <property type="project" value="UniProtKB-KW"/>
</dbReference>
<dbReference type="InterPro" id="IPR039583">
    <property type="entry name" value="TCFL5/SOLH1/2"/>
</dbReference>
<dbReference type="Proteomes" id="UP000472268">
    <property type="component" value="Chromosome 13"/>
</dbReference>
<dbReference type="CTD" id="402381"/>
<evidence type="ECO:0000256" key="8">
    <source>
        <dbReference type="ARBA" id="ARBA00023242"/>
    </source>
</evidence>
<dbReference type="Gene3D" id="4.10.280.10">
    <property type="entry name" value="Helix-loop-helix DNA-binding domain"/>
    <property type="match status" value="1"/>
</dbReference>
<keyword evidence="7" id="KW-0804">Transcription</keyword>
<evidence type="ECO:0000256" key="9">
    <source>
        <dbReference type="SAM" id="MobiDB-lite"/>
    </source>
</evidence>
<evidence type="ECO:0000313" key="12">
    <source>
        <dbReference type="Proteomes" id="UP000472268"/>
    </source>
</evidence>
<reference evidence="11" key="3">
    <citation type="submission" date="2025-09" db="UniProtKB">
        <authorList>
            <consortium name="Ensembl"/>
        </authorList>
    </citation>
    <scope>IDENTIFICATION</scope>
</reference>
<keyword evidence="5" id="KW-0805">Transcription regulation</keyword>
<evidence type="ECO:0000313" key="11">
    <source>
        <dbReference type="Ensembl" id="ENSSSUP00005021310.1"/>
    </source>
</evidence>
<comment type="subcellular location">
    <subcellularLocation>
        <location evidence="1">Nucleus</location>
    </subcellularLocation>
</comment>
<feature type="domain" description="BHLH" evidence="10">
    <location>
        <begin position="35"/>
        <end position="86"/>
    </location>
</feature>
<dbReference type="AlphaFoldDB" id="A0A673UJD2"/>
<evidence type="ECO:0000256" key="2">
    <source>
        <dbReference type="ARBA" id="ARBA00022473"/>
    </source>
</evidence>
<reference evidence="11 12" key="1">
    <citation type="submission" date="2019-05" db="EMBL/GenBank/DDBJ databases">
        <title>A Chromosome-scale Meerkat (S. suricatta) Genome Assembly.</title>
        <authorList>
            <person name="Dudchenko O."/>
            <person name="Lieberman Aiden E."/>
            <person name="Tung J."/>
            <person name="Barreiro L.B."/>
            <person name="Clutton-Brock T.H."/>
        </authorList>
    </citation>
    <scope>NUCLEOTIDE SEQUENCE [LARGE SCALE GENOMIC DNA]</scope>
</reference>
<dbReference type="InterPro" id="IPR036638">
    <property type="entry name" value="HLH_DNA-bd_sf"/>
</dbReference>
<dbReference type="Ensembl" id="ENSSSUT00005024365.1">
    <property type="protein sequence ID" value="ENSSSUP00005021310.1"/>
    <property type="gene ID" value="ENSSSUG00005013845.1"/>
</dbReference>
<name>A0A673UJD2_SURSU</name>
<dbReference type="GO" id="GO:0005634">
    <property type="term" value="C:nucleus"/>
    <property type="evidence" value="ECO:0007669"/>
    <property type="project" value="UniProtKB-SubCell"/>
</dbReference>
<evidence type="ECO:0000256" key="4">
    <source>
        <dbReference type="ARBA" id="ARBA00022871"/>
    </source>
</evidence>
<feature type="compositionally biased region" description="Pro residues" evidence="9">
    <location>
        <begin position="184"/>
        <end position="198"/>
    </location>
</feature>
<keyword evidence="6" id="KW-0238">DNA-binding</keyword>
<sequence length="322" mass="33279">MASGGAEPGAGRCSGSSPSSAQGCREDKAAEHAGSGLPRNVLSERERRKRISVSCERLRALLPRFDGRREDMASVLEMSVQFLRLVAGQERPAALTLSKEAWHKWQRDILQLGLSSPTSAGAPDPGLAPPGVTGPQAAPRRATLGMAEAPLGAAEVLDGPPGLPEPCSLVARPSDPSSSKALRSPPPWPPHSWQPPPSLGSEEAQSCQGQAGSPMEGADSVMTLDTSSASGGDVGDGTSFLLSAGPDWWLGSLEGRGAAVPSRSTVRSSLLDRAEPSFLADAGPGSQGLPDGPPEPWGPEAGCPGLALRDEVDSIFPDFFPC</sequence>